<dbReference type="InterPro" id="IPR008581">
    <property type="entry name" value="DUF863_pln"/>
</dbReference>
<keyword evidence="3" id="KW-1185">Reference proteome</keyword>
<feature type="compositionally biased region" description="Basic and acidic residues" evidence="1">
    <location>
        <begin position="628"/>
        <end position="639"/>
    </location>
</feature>
<evidence type="ECO:0000313" key="2">
    <source>
        <dbReference type="EMBL" id="KAF7806228.1"/>
    </source>
</evidence>
<protein>
    <submittedName>
        <fullName evidence="2">Uncharacterized protein</fullName>
    </submittedName>
</protein>
<sequence>MALLGNVQCNGYVPGYHSTRSRDLIYGAEGSTWTTSNGNIELQNDRYTNGSLSVPSSVQLLNYDKELLKQTILKQEAIFRDQIQEMHRLYCRQRELMDEVKRNELDKNNLRLETARSSSFLSRASSKNAERVCPSPNLAWSTSQSSAILAESIQLPLGSGQENGRQVYCDPAHASTLTEGFLKDYTSSESKYKKFGNKLLDLHLPADEYIDTEGDPLEDDRTLKLPKVSGYTLKGISQAVCNSGKKQYIANPNGFTDLNEPFKLNEEAAARSDDLMGPNSHGKKSFHDLFARKEPDSHYFPNDVIWNPYKRQDPEVCSNNLPSKQEKKHELLSFMSSSGPFNQGTWSGRKFSTGESFAGTQGLTGAGLLGPSSDPYRLAFGQSSKLMMGMPGRAGDEFFRCRNITYGPNLDSHNFILNSLRGSNTLDPQSVTTDDLNNFGNRSSSTSHELMKYIKASEDVGTFHNINLNVMPANFSDTAASQSIKEDLLPKGKPSEENKIPTQVESFLIKTTEASDLSRKIIHPFNINGEPDNSELHSSHASLSKVCQNLTKMPMIEQIEKGCVSDVNLPCNYVPDLGVPVTAGDNLTKNEQESERRSVAGIIDLNLCMNEDENMPMDTELQAPVSPENKESSPPRGESDENQLETPYRLAGQEHSVLQVEEVKIAAEALVSISAYVGHNGLQVITNPPSESCLSSPLHWFARIASVIDDPEHDTKLDFICNTDDFEEFLPASIDYFEAMTLKLTETKILDCCGKSSGQKDEEGGSTSPNQPRKGWTNKGRRRKDFQSEILLGLASLSRYEVTEDLQTIGGLMEAAGTHSGRNALARGRRRSCTSASNNTDLMMKKQQQLTSIAELGIEKRGLKSWGKKNKKLRGKRYPARNPQGFFLSQVYN</sequence>
<dbReference type="PANTHER" id="PTHR33167:SF18">
    <property type="entry name" value="GB|AAF67766.1"/>
    <property type="match status" value="1"/>
</dbReference>
<dbReference type="OrthoDB" id="630817at2759"/>
<evidence type="ECO:0000256" key="1">
    <source>
        <dbReference type="SAM" id="MobiDB-lite"/>
    </source>
</evidence>
<feature type="region of interest" description="Disordered" evidence="1">
    <location>
        <begin position="756"/>
        <end position="781"/>
    </location>
</feature>
<name>A0A834SL10_9FABA</name>
<feature type="region of interest" description="Disordered" evidence="1">
    <location>
        <begin position="619"/>
        <end position="644"/>
    </location>
</feature>
<gene>
    <name evidence="2" type="ORF">G2W53_038389</name>
</gene>
<comment type="caution">
    <text evidence="2">The sequence shown here is derived from an EMBL/GenBank/DDBJ whole genome shotgun (WGS) entry which is preliminary data.</text>
</comment>
<dbReference type="Pfam" id="PF05904">
    <property type="entry name" value="DUF863"/>
    <property type="match status" value="2"/>
</dbReference>
<dbReference type="AlphaFoldDB" id="A0A834SL10"/>
<dbReference type="EMBL" id="JAAIUW010000012">
    <property type="protein sequence ID" value="KAF7806228.1"/>
    <property type="molecule type" value="Genomic_DNA"/>
</dbReference>
<evidence type="ECO:0000313" key="3">
    <source>
        <dbReference type="Proteomes" id="UP000634136"/>
    </source>
</evidence>
<dbReference type="PANTHER" id="PTHR33167">
    <property type="entry name" value="TRANSCRIPTION FACTOR, PUTATIVE (DUF863)-RELATED"/>
    <property type="match status" value="1"/>
</dbReference>
<proteinExistence type="predicted"/>
<organism evidence="2 3">
    <name type="scientific">Senna tora</name>
    <dbReference type="NCBI Taxonomy" id="362788"/>
    <lineage>
        <taxon>Eukaryota</taxon>
        <taxon>Viridiplantae</taxon>
        <taxon>Streptophyta</taxon>
        <taxon>Embryophyta</taxon>
        <taxon>Tracheophyta</taxon>
        <taxon>Spermatophyta</taxon>
        <taxon>Magnoliopsida</taxon>
        <taxon>eudicotyledons</taxon>
        <taxon>Gunneridae</taxon>
        <taxon>Pentapetalae</taxon>
        <taxon>rosids</taxon>
        <taxon>fabids</taxon>
        <taxon>Fabales</taxon>
        <taxon>Fabaceae</taxon>
        <taxon>Caesalpinioideae</taxon>
        <taxon>Cassia clade</taxon>
        <taxon>Senna</taxon>
    </lineage>
</organism>
<reference evidence="2" key="1">
    <citation type="submission" date="2020-09" db="EMBL/GenBank/DDBJ databases">
        <title>Genome-Enabled Discovery of Anthraquinone Biosynthesis in Senna tora.</title>
        <authorList>
            <person name="Kang S.-H."/>
            <person name="Pandey R.P."/>
            <person name="Lee C.-M."/>
            <person name="Sim J.-S."/>
            <person name="Jeong J.-T."/>
            <person name="Choi B.-S."/>
            <person name="Jung M."/>
            <person name="Ginzburg D."/>
            <person name="Zhao K."/>
            <person name="Won S.Y."/>
            <person name="Oh T.-J."/>
            <person name="Yu Y."/>
            <person name="Kim N.-H."/>
            <person name="Lee O.R."/>
            <person name="Lee T.-H."/>
            <person name="Bashyal P."/>
            <person name="Kim T.-S."/>
            <person name="Lee W.-H."/>
            <person name="Kawkins C."/>
            <person name="Kim C.-K."/>
            <person name="Kim J.S."/>
            <person name="Ahn B.O."/>
            <person name="Rhee S.Y."/>
            <person name="Sohng J.K."/>
        </authorList>
    </citation>
    <scope>NUCLEOTIDE SEQUENCE</scope>
    <source>
        <tissue evidence="2">Leaf</tissue>
    </source>
</reference>
<dbReference type="Proteomes" id="UP000634136">
    <property type="component" value="Unassembled WGS sequence"/>
</dbReference>
<accession>A0A834SL10</accession>